<organism evidence="2">
    <name type="scientific">Medicago truncatula</name>
    <name type="common">Barrel medic</name>
    <name type="synonym">Medicago tribuloides</name>
    <dbReference type="NCBI Taxonomy" id="3880"/>
    <lineage>
        <taxon>Eukaryota</taxon>
        <taxon>Viridiplantae</taxon>
        <taxon>Streptophyta</taxon>
        <taxon>Embryophyta</taxon>
        <taxon>Tracheophyta</taxon>
        <taxon>Spermatophyta</taxon>
        <taxon>Magnoliopsida</taxon>
        <taxon>eudicotyledons</taxon>
        <taxon>Gunneridae</taxon>
        <taxon>Pentapetalae</taxon>
        <taxon>rosids</taxon>
        <taxon>fabids</taxon>
        <taxon>Fabales</taxon>
        <taxon>Fabaceae</taxon>
        <taxon>Papilionoideae</taxon>
        <taxon>50 kb inversion clade</taxon>
        <taxon>NPAAA clade</taxon>
        <taxon>Hologalegina</taxon>
        <taxon>IRL clade</taxon>
        <taxon>Trifolieae</taxon>
        <taxon>Medicago</taxon>
    </lineage>
</organism>
<proteinExistence type="predicted"/>
<feature type="region of interest" description="Disordered" evidence="1">
    <location>
        <begin position="8"/>
        <end position="101"/>
    </location>
</feature>
<name>A4PU40_MEDTR</name>
<accession>A4PU40</accession>
<gene>
    <name evidence="2" type="ORF">MtrDRAFT_AC144563g21v2</name>
</gene>
<feature type="compositionally biased region" description="Basic and acidic residues" evidence="1">
    <location>
        <begin position="75"/>
        <end position="92"/>
    </location>
</feature>
<evidence type="ECO:0000256" key="1">
    <source>
        <dbReference type="SAM" id="MobiDB-lite"/>
    </source>
</evidence>
<reference evidence="2" key="2">
    <citation type="submission" date="2007-04" db="EMBL/GenBank/DDBJ databases">
        <authorList>
            <consortium name="The International Medicago Genome Annotation Group"/>
        </authorList>
    </citation>
    <scope>NUCLEOTIDE SEQUENCE</scope>
</reference>
<dbReference type="ExpressionAtlas" id="A4PU40">
    <property type="expression patterns" value="differential"/>
</dbReference>
<dbReference type="EMBL" id="AC144563">
    <property type="protein sequence ID" value="ABO80940.1"/>
    <property type="molecule type" value="Genomic_DNA"/>
</dbReference>
<evidence type="ECO:0000313" key="2">
    <source>
        <dbReference type="EMBL" id="ABO80940.1"/>
    </source>
</evidence>
<dbReference type="AlphaFoldDB" id="A4PU40"/>
<feature type="compositionally biased region" description="Basic residues" evidence="1">
    <location>
        <begin position="15"/>
        <end position="48"/>
    </location>
</feature>
<sequence>MSMFFFFLNGNIQKTKPKPFKTIYRKGGIKRNPTKHHLNKHLRPHRRSQKETTPKETEKTEHQKAESQAQATPARNKEQEEKSWKPHREGRGESMPMWQVT</sequence>
<reference evidence="2" key="1">
    <citation type="submission" date="2006-10" db="EMBL/GenBank/DDBJ databases">
        <authorList>
            <person name="Shaull S."/>
            <person name="Lin S."/>
            <person name="Dixon R."/>
            <person name="May G."/>
            <person name="Sumner L."/>
            <person name="Gonzales B."/>
            <person name="Cook D."/>
            <person name="Kim D."/>
            <person name="Roe B.A."/>
        </authorList>
    </citation>
    <scope>NUCLEOTIDE SEQUENCE</scope>
</reference>
<feature type="compositionally biased region" description="Basic and acidic residues" evidence="1">
    <location>
        <begin position="49"/>
        <end position="65"/>
    </location>
</feature>
<protein>
    <submittedName>
        <fullName evidence="2">Uncharacterized protein</fullName>
    </submittedName>
</protein>